<evidence type="ECO:0000313" key="9">
    <source>
        <dbReference type="EMBL" id="KAA8493028.1"/>
    </source>
</evidence>
<keyword evidence="5" id="KW-0067">ATP-binding</keyword>
<dbReference type="GO" id="GO:0005524">
    <property type="term" value="F:ATP binding"/>
    <property type="evidence" value="ECO:0007669"/>
    <property type="project" value="UniProtKB-KW"/>
</dbReference>
<dbReference type="AlphaFoldDB" id="A0A5J4YP02"/>
<evidence type="ECO:0000313" key="10">
    <source>
        <dbReference type="Proteomes" id="UP000324585"/>
    </source>
</evidence>
<evidence type="ECO:0000256" key="5">
    <source>
        <dbReference type="ARBA" id="ARBA00022840"/>
    </source>
</evidence>
<dbReference type="InterPro" id="IPR050534">
    <property type="entry name" value="Coronavir_polyprotein_1ab"/>
</dbReference>
<name>A0A5J4YP02_PORPP</name>
<feature type="domain" description="DNA2/NAM7 helicase helicase" evidence="7">
    <location>
        <begin position="388"/>
        <end position="500"/>
    </location>
</feature>
<dbReference type="FunFam" id="3.40.50.300:FF:000326">
    <property type="entry name" value="P-loop containing nucleoside triphosphate hydrolase"/>
    <property type="match status" value="1"/>
</dbReference>
<dbReference type="Pfam" id="PF13087">
    <property type="entry name" value="AAA_12"/>
    <property type="match status" value="1"/>
</dbReference>
<dbReference type="EMBL" id="VRMN01000008">
    <property type="protein sequence ID" value="KAA8493028.1"/>
    <property type="molecule type" value="Genomic_DNA"/>
</dbReference>
<dbReference type="Gene3D" id="3.40.50.300">
    <property type="entry name" value="P-loop containing nucleotide triphosphate hydrolases"/>
    <property type="match status" value="2"/>
</dbReference>
<evidence type="ECO:0000256" key="2">
    <source>
        <dbReference type="ARBA" id="ARBA00022741"/>
    </source>
</evidence>
<dbReference type="Proteomes" id="UP000324585">
    <property type="component" value="Unassembled WGS sequence"/>
</dbReference>
<dbReference type="InterPro" id="IPR041679">
    <property type="entry name" value="DNA2/NAM7-like_C"/>
</dbReference>
<keyword evidence="2" id="KW-0547">Nucleotide-binding</keyword>
<feature type="domain" description="DNA2/NAM7 helicase-like C-terminal" evidence="8">
    <location>
        <begin position="616"/>
        <end position="821"/>
    </location>
</feature>
<evidence type="ECO:0000259" key="8">
    <source>
        <dbReference type="Pfam" id="PF13087"/>
    </source>
</evidence>
<evidence type="ECO:0000256" key="3">
    <source>
        <dbReference type="ARBA" id="ARBA00022801"/>
    </source>
</evidence>
<evidence type="ECO:0000256" key="6">
    <source>
        <dbReference type="SAM" id="MobiDB-lite"/>
    </source>
</evidence>
<sequence length="851" mass="93361">MMLFVGGGPAAALRRHGAWRRSEWVCEPPQQATRAAVRAAVRVRPVRAGRTTSRASRRDAATRSQGIEEAEHDAQNTRKTRSTRGRARKHQQQGVSVQQYVEHFSDLLAMEMEAEAERLRAMLAHGAQSDPRRWRALEQSGAALFDLVLIERAGDLFGNIVYELRPPSSSQSKMGPRGSRLAFSAGDSVCLRNDRMGVNIDALFFESRLPDGGPAGVSVVVEPERVLAAAGKANSIGGPGWSLFVGLDYTTFQRYGEALQGMYELSGFRSKEGPTRFLQRLETQLDMHAKSRASAAAKEKASTVAGSALANKDMLRLLVGSFEASEVVSMREFMSKPVPESCDQVSFGPADTQQRKGQLEELARAYPSFGSAARKDQVSGLVKRYTRLNTSQRTALNYVLGRTFSLIQGPPGSGKTLTLCHAIHAMHALGRGPILAVAFSNVATDHLLSGVLQVFRHEAQQHQKEQRFRVVRVGRAVAVNPQLWDVTLDALVGKRQAVKDARAHLAGVYRKNMDKPNPKLVQAASRELRLVEERAALDILKSADVVVTTCVASGARLLRDVAFRCVVQDESSQAPEPACLVPLIRTYHSVQQVILAGDHHQLPPTVSSRGAALRGLDLSLFSRLFCNGISKHILREQYRMHPQIAALCSKAFYFNRLSSACRAEERTPPRDFKWPDVSCPITWVDVSDGIECRDTEGADSEEAAPRRFSLRNEREAAVVTKILTQLLLPIDTAELGGPDVGVITPYAAQVRCLGNCLHAAGLSDAGIEISTVDGFQGREKELIVLSTVRSNDSGTLGFVSDWRRLNVAASRARRGLIVVGSLRTLRAGGDPWKSWIFELDKRKVIVDCGER</sequence>
<evidence type="ECO:0000256" key="4">
    <source>
        <dbReference type="ARBA" id="ARBA00022806"/>
    </source>
</evidence>
<gene>
    <name evidence="9" type="ORF">FVE85_9300</name>
</gene>
<keyword evidence="10" id="KW-1185">Reference proteome</keyword>
<dbReference type="PANTHER" id="PTHR43788">
    <property type="entry name" value="DNA2/NAM7 HELICASE FAMILY MEMBER"/>
    <property type="match status" value="1"/>
</dbReference>
<dbReference type="Pfam" id="PF13086">
    <property type="entry name" value="AAA_11"/>
    <property type="match status" value="2"/>
</dbReference>
<dbReference type="OrthoDB" id="2025at2759"/>
<accession>A0A5J4YP02</accession>
<keyword evidence="3" id="KW-0378">Hydrolase</keyword>
<dbReference type="GO" id="GO:0016787">
    <property type="term" value="F:hydrolase activity"/>
    <property type="evidence" value="ECO:0007669"/>
    <property type="project" value="UniProtKB-KW"/>
</dbReference>
<proteinExistence type="inferred from homology"/>
<dbReference type="CDD" id="cd18808">
    <property type="entry name" value="SF1_C_Upf1"/>
    <property type="match status" value="1"/>
</dbReference>
<organism evidence="9 10">
    <name type="scientific">Porphyridium purpureum</name>
    <name type="common">Red alga</name>
    <name type="synonym">Porphyridium cruentum</name>
    <dbReference type="NCBI Taxonomy" id="35688"/>
    <lineage>
        <taxon>Eukaryota</taxon>
        <taxon>Rhodophyta</taxon>
        <taxon>Bangiophyceae</taxon>
        <taxon>Porphyridiales</taxon>
        <taxon>Porphyridiaceae</taxon>
        <taxon>Porphyridium</taxon>
    </lineage>
</organism>
<dbReference type="SUPFAM" id="SSF52540">
    <property type="entry name" value="P-loop containing nucleoside triphosphate hydrolases"/>
    <property type="match status" value="1"/>
</dbReference>
<dbReference type="GO" id="GO:0005694">
    <property type="term" value="C:chromosome"/>
    <property type="evidence" value="ECO:0007669"/>
    <property type="project" value="UniProtKB-ARBA"/>
</dbReference>
<dbReference type="InterPro" id="IPR027417">
    <property type="entry name" value="P-loop_NTPase"/>
</dbReference>
<keyword evidence="4" id="KW-0347">Helicase</keyword>
<evidence type="ECO:0000256" key="1">
    <source>
        <dbReference type="ARBA" id="ARBA00007913"/>
    </source>
</evidence>
<dbReference type="InterPro" id="IPR041677">
    <property type="entry name" value="DNA2/NAM7_AAA_11"/>
</dbReference>
<comment type="similarity">
    <text evidence="1">Belongs to the DNA2/NAM7 helicase family.</text>
</comment>
<feature type="compositionally biased region" description="Basic residues" evidence="6">
    <location>
        <begin position="78"/>
        <end position="91"/>
    </location>
</feature>
<feature type="region of interest" description="Disordered" evidence="6">
    <location>
        <begin position="46"/>
        <end position="94"/>
    </location>
</feature>
<evidence type="ECO:0000259" key="7">
    <source>
        <dbReference type="Pfam" id="PF13086"/>
    </source>
</evidence>
<dbReference type="PANTHER" id="PTHR43788:SF13">
    <property type="entry name" value="REGULATOR OF NONSENSE TRANSCRIPTS 1"/>
    <property type="match status" value="1"/>
</dbReference>
<comment type="caution">
    <text evidence="9">The sequence shown here is derived from an EMBL/GenBank/DDBJ whole genome shotgun (WGS) entry which is preliminary data.</text>
</comment>
<dbReference type="InterPro" id="IPR047187">
    <property type="entry name" value="SF1_C_Upf1"/>
</dbReference>
<protein>
    <submittedName>
        <fullName evidence="9">Regulator of nonsense transcripts 1</fullName>
    </submittedName>
</protein>
<reference evidence="10" key="1">
    <citation type="journal article" date="2019" name="Nat. Commun.">
        <title>Expansion of phycobilisome linker gene families in mesophilic red algae.</title>
        <authorList>
            <person name="Lee J."/>
            <person name="Kim D."/>
            <person name="Bhattacharya D."/>
            <person name="Yoon H.S."/>
        </authorList>
    </citation>
    <scope>NUCLEOTIDE SEQUENCE [LARGE SCALE GENOMIC DNA]</scope>
    <source>
        <strain evidence="10">CCMP 1328</strain>
    </source>
</reference>
<dbReference type="GO" id="GO:0043139">
    <property type="term" value="F:5'-3' DNA helicase activity"/>
    <property type="evidence" value="ECO:0007669"/>
    <property type="project" value="TreeGrafter"/>
</dbReference>
<feature type="domain" description="DNA2/NAM7 helicase helicase" evidence="7">
    <location>
        <begin position="520"/>
        <end position="608"/>
    </location>
</feature>